<reference evidence="1 2" key="1">
    <citation type="submission" date="2023-02" db="EMBL/GenBank/DDBJ databases">
        <title>LHISI_Scaffold_Assembly.</title>
        <authorList>
            <person name="Stuart O.P."/>
            <person name="Cleave R."/>
            <person name="Magrath M.J.L."/>
            <person name="Mikheyev A.S."/>
        </authorList>
    </citation>
    <scope>NUCLEOTIDE SEQUENCE [LARGE SCALE GENOMIC DNA]</scope>
    <source>
        <strain evidence="1">Daus_M_001</strain>
        <tissue evidence="1">Leg muscle</tissue>
    </source>
</reference>
<gene>
    <name evidence="1" type="ORF">PR048_019297</name>
</gene>
<protein>
    <submittedName>
        <fullName evidence="1">Uncharacterized protein</fullName>
    </submittedName>
</protein>
<dbReference type="InterPro" id="IPR027417">
    <property type="entry name" value="P-loop_NTPase"/>
</dbReference>
<keyword evidence="2" id="KW-1185">Reference proteome</keyword>
<dbReference type="Proteomes" id="UP001159363">
    <property type="component" value="Chromosome 6"/>
</dbReference>
<organism evidence="1 2">
    <name type="scientific">Dryococelus australis</name>
    <dbReference type="NCBI Taxonomy" id="614101"/>
    <lineage>
        <taxon>Eukaryota</taxon>
        <taxon>Metazoa</taxon>
        <taxon>Ecdysozoa</taxon>
        <taxon>Arthropoda</taxon>
        <taxon>Hexapoda</taxon>
        <taxon>Insecta</taxon>
        <taxon>Pterygota</taxon>
        <taxon>Neoptera</taxon>
        <taxon>Polyneoptera</taxon>
        <taxon>Phasmatodea</taxon>
        <taxon>Verophasmatodea</taxon>
        <taxon>Anareolatae</taxon>
        <taxon>Phasmatidae</taxon>
        <taxon>Eurycanthinae</taxon>
        <taxon>Dryococelus</taxon>
    </lineage>
</organism>
<evidence type="ECO:0000313" key="2">
    <source>
        <dbReference type="Proteomes" id="UP001159363"/>
    </source>
</evidence>
<comment type="caution">
    <text evidence="1">The sequence shown here is derived from an EMBL/GenBank/DDBJ whole genome shotgun (WGS) entry which is preliminary data.</text>
</comment>
<accession>A0ABQ9H390</accession>
<dbReference type="SUPFAM" id="SSF52540">
    <property type="entry name" value="P-loop containing nucleoside triphosphate hydrolases"/>
    <property type="match status" value="1"/>
</dbReference>
<evidence type="ECO:0000313" key="1">
    <source>
        <dbReference type="EMBL" id="KAJ8878712.1"/>
    </source>
</evidence>
<sequence length="124" mass="13755">MTQKLEIIVGAKAMLRSNIDFSKGLFNDSIGHITEIYSPVSDVPFHTFLTYETDISSVRVDFANEGIHIIHPKFVQFPAKFSYGTAERSMLPMVPSCASTVYKMQGSTVDCAVIYLRPKLFAAG</sequence>
<proteinExistence type="predicted"/>
<dbReference type="EMBL" id="JARBHB010000007">
    <property type="protein sequence ID" value="KAJ8878712.1"/>
    <property type="molecule type" value="Genomic_DNA"/>
</dbReference>
<name>A0ABQ9H390_9NEOP</name>